<evidence type="ECO:0000313" key="1">
    <source>
        <dbReference type="EMBL" id="OCK78879.1"/>
    </source>
</evidence>
<evidence type="ECO:0000313" key="2">
    <source>
        <dbReference type="Proteomes" id="UP000250266"/>
    </source>
</evidence>
<dbReference type="Proteomes" id="UP000250266">
    <property type="component" value="Unassembled WGS sequence"/>
</dbReference>
<reference evidence="1 2" key="1">
    <citation type="journal article" date="2016" name="Nat. Commun.">
        <title>Ectomycorrhizal ecology is imprinted in the genome of the dominant symbiotic fungus Cenococcum geophilum.</title>
        <authorList>
            <consortium name="DOE Joint Genome Institute"/>
            <person name="Peter M."/>
            <person name="Kohler A."/>
            <person name="Ohm R.A."/>
            <person name="Kuo A."/>
            <person name="Krutzmann J."/>
            <person name="Morin E."/>
            <person name="Arend M."/>
            <person name="Barry K.W."/>
            <person name="Binder M."/>
            <person name="Choi C."/>
            <person name="Clum A."/>
            <person name="Copeland A."/>
            <person name="Grisel N."/>
            <person name="Haridas S."/>
            <person name="Kipfer T."/>
            <person name="LaButti K."/>
            <person name="Lindquist E."/>
            <person name="Lipzen A."/>
            <person name="Maire R."/>
            <person name="Meier B."/>
            <person name="Mihaltcheva S."/>
            <person name="Molinier V."/>
            <person name="Murat C."/>
            <person name="Poggeler S."/>
            <person name="Quandt C.A."/>
            <person name="Sperisen C."/>
            <person name="Tritt A."/>
            <person name="Tisserant E."/>
            <person name="Crous P.W."/>
            <person name="Henrissat B."/>
            <person name="Nehls U."/>
            <person name="Egli S."/>
            <person name="Spatafora J.W."/>
            <person name="Grigoriev I.V."/>
            <person name="Martin F.M."/>
        </authorList>
    </citation>
    <scope>NUCLEOTIDE SEQUENCE [LARGE SCALE GENOMIC DNA]</scope>
    <source>
        <strain evidence="1 2">CBS 459.81</strain>
    </source>
</reference>
<protein>
    <submittedName>
        <fullName evidence="1">Uncharacterized protein</fullName>
    </submittedName>
</protein>
<dbReference type="AlphaFoldDB" id="A0A8E2E7Y8"/>
<proteinExistence type="predicted"/>
<keyword evidence="2" id="KW-1185">Reference proteome</keyword>
<gene>
    <name evidence="1" type="ORF">K432DRAFT_82924</name>
</gene>
<accession>A0A8E2E7Y8</accession>
<organism evidence="1 2">
    <name type="scientific">Lepidopterella palustris CBS 459.81</name>
    <dbReference type="NCBI Taxonomy" id="1314670"/>
    <lineage>
        <taxon>Eukaryota</taxon>
        <taxon>Fungi</taxon>
        <taxon>Dikarya</taxon>
        <taxon>Ascomycota</taxon>
        <taxon>Pezizomycotina</taxon>
        <taxon>Dothideomycetes</taxon>
        <taxon>Pleosporomycetidae</taxon>
        <taxon>Mytilinidiales</taxon>
        <taxon>Argynnaceae</taxon>
        <taxon>Lepidopterella</taxon>
    </lineage>
</organism>
<dbReference type="EMBL" id="KV745035">
    <property type="protein sequence ID" value="OCK78879.1"/>
    <property type="molecule type" value="Genomic_DNA"/>
</dbReference>
<name>A0A8E2E7Y8_9PEZI</name>
<sequence>MALACPIHQSVTTETSSSSAQDWVCEKRLLFRWFDLIIAVWNVHQLRTLRWPIRKTEKVNGVLLIEEHRNVVLNYMACGSAPAVACWLIKKIMEKVEEVEFLVKPPLIARFIVKELVNEDEIMKMEDGTIQHMVMIFHLKNGEKWVLDPSAPQLGFQTYLPYDEFLPYVIKEIPGQRNKIGHSKTTHSFTVAESKIQVGILRQQLEQMRGILDPERGSLLDVMTQLRIAEGDRNERMFQNLTEKQVQRDAGVWFGPGVDRVRAMDAMNDAEFGAARDDLVRHVDEALVAALNEYSVR</sequence>